<accession>A0A5C6FLK0</accession>
<evidence type="ECO:0000313" key="2">
    <source>
        <dbReference type="EMBL" id="TWU62313.1"/>
    </source>
</evidence>
<sequence length="75" mass="8407">MVLIWMADGLNILLPNRLGKALQFGSIAATAILVVGVFYYELFGRSKRYFVIAAVLILEFLAFSAIENHTIYQPN</sequence>
<feature type="transmembrane region" description="Helical" evidence="1">
    <location>
        <begin position="49"/>
        <end position="66"/>
    </location>
</feature>
<evidence type="ECO:0000313" key="3">
    <source>
        <dbReference type="EMBL" id="TWU62319.1"/>
    </source>
</evidence>
<dbReference type="Proteomes" id="UP000316476">
    <property type="component" value="Unassembled WGS sequence"/>
</dbReference>
<keyword evidence="1" id="KW-0812">Transmembrane</keyword>
<keyword evidence="1" id="KW-0472">Membrane</keyword>
<proteinExistence type="predicted"/>
<dbReference type="AlphaFoldDB" id="A0A5C6FLK0"/>
<protein>
    <submittedName>
        <fullName evidence="3">Uncharacterized protein</fullName>
    </submittedName>
</protein>
<reference evidence="3 4" key="1">
    <citation type="submission" date="2019-02" db="EMBL/GenBank/DDBJ databases">
        <title>Deep-cultivation of Planctomycetes and their phenomic and genomic characterization uncovers novel biology.</title>
        <authorList>
            <person name="Wiegand S."/>
            <person name="Jogler M."/>
            <person name="Boedeker C."/>
            <person name="Pinto D."/>
            <person name="Vollmers J."/>
            <person name="Rivas-Marin E."/>
            <person name="Kohn T."/>
            <person name="Peeters S.H."/>
            <person name="Heuer A."/>
            <person name="Rast P."/>
            <person name="Oberbeckmann S."/>
            <person name="Bunk B."/>
            <person name="Jeske O."/>
            <person name="Meyerdierks A."/>
            <person name="Storesund J.E."/>
            <person name="Kallscheuer N."/>
            <person name="Luecker S."/>
            <person name="Lage O.M."/>
            <person name="Pohl T."/>
            <person name="Merkel B.J."/>
            <person name="Hornburger P."/>
            <person name="Mueller R.-W."/>
            <person name="Bruemmer F."/>
            <person name="Labrenz M."/>
            <person name="Spormann A.M."/>
            <person name="Op Den Camp H."/>
            <person name="Overmann J."/>
            <person name="Amann R."/>
            <person name="Jetten M.S.M."/>
            <person name="Mascher T."/>
            <person name="Medema M.H."/>
            <person name="Devos D.P."/>
            <person name="Kaster A.-K."/>
            <person name="Ovreas L."/>
            <person name="Rohde M."/>
            <person name="Galperin M.Y."/>
            <person name="Jogler C."/>
        </authorList>
    </citation>
    <scope>NUCLEOTIDE SEQUENCE [LARGE SCALE GENOMIC DNA]</scope>
    <source>
        <strain evidence="3 4">V7</strain>
    </source>
</reference>
<feature type="transmembrane region" description="Helical" evidence="1">
    <location>
        <begin position="20"/>
        <end position="42"/>
    </location>
</feature>
<keyword evidence="1" id="KW-1133">Transmembrane helix</keyword>
<name>A0A5C6FLK0_9PLAN</name>
<evidence type="ECO:0000313" key="4">
    <source>
        <dbReference type="Proteomes" id="UP000316476"/>
    </source>
</evidence>
<comment type="caution">
    <text evidence="3">The sequence shown here is derived from an EMBL/GenBank/DDBJ whole genome shotgun (WGS) entry which is preliminary data.</text>
</comment>
<gene>
    <name evidence="2" type="ORF">V7x_40420</name>
    <name evidence="3" type="ORF">V7x_40480</name>
</gene>
<dbReference type="EMBL" id="SJPZ01000002">
    <property type="protein sequence ID" value="TWU62319.1"/>
    <property type="molecule type" value="Genomic_DNA"/>
</dbReference>
<organism evidence="3 4">
    <name type="scientific">Crateriforma conspicua</name>
    <dbReference type="NCBI Taxonomy" id="2527996"/>
    <lineage>
        <taxon>Bacteria</taxon>
        <taxon>Pseudomonadati</taxon>
        <taxon>Planctomycetota</taxon>
        <taxon>Planctomycetia</taxon>
        <taxon>Planctomycetales</taxon>
        <taxon>Planctomycetaceae</taxon>
        <taxon>Crateriforma</taxon>
    </lineage>
</organism>
<dbReference type="EMBL" id="SJPZ01000002">
    <property type="protein sequence ID" value="TWU62313.1"/>
    <property type="molecule type" value="Genomic_DNA"/>
</dbReference>
<evidence type="ECO:0000256" key="1">
    <source>
        <dbReference type="SAM" id="Phobius"/>
    </source>
</evidence>